<feature type="compositionally biased region" description="Low complexity" evidence="1">
    <location>
        <begin position="641"/>
        <end position="661"/>
    </location>
</feature>
<dbReference type="Proteomes" id="UP000008068">
    <property type="component" value="Unassembled WGS sequence"/>
</dbReference>
<feature type="compositionally biased region" description="Polar residues" evidence="1">
    <location>
        <begin position="503"/>
        <end position="517"/>
    </location>
</feature>
<feature type="region of interest" description="Disordered" evidence="1">
    <location>
        <begin position="1"/>
        <end position="688"/>
    </location>
</feature>
<feature type="compositionally biased region" description="Low complexity" evidence="1">
    <location>
        <begin position="229"/>
        <end position="247"/>
    </location>
</feature>
<dbReference type="AlphaFoldDB" id="G0PFN0"/>
<feature type="compositionally biased region" description="Polar residues" evidence="1">
    <location>
        <begin position="382"/>
        <end position="394"/>
    </location>
</feature>
<name>G0PFN0_CAEBE</name>
<evidence type="ECO:0000313" key="3">
    <source>
        <dbReference type="Proteomes" id="UP000008068"/>
    </source>
</evidence>
<organism evidence="3">
    <name type="scientific">Caenorhabditis brenneri</name>
    <name type="common">Nematode worm</name>
    <dbReference type="NCBI Taxonomy" id="135651"/>
    <lineage>
        <taxon>Eukaryota</taxon>
        <taxon>Metazoa</taxon>
        <taxon>Ecdysozoa</taxon>
        <taxon>Nematoda</taxon>
        <taxon>Chromadorea</taxon>
        <taxon>Rhabditida</taxon>
        <taxon>Rhabditina</taxon>
        <taxon>Rhabditomorpha</taxon>
        <taxon>Rhabditoidea</taxon>
        <taxon>Rhabditidae</taxon>
        <taxon>Peloderinae</taxon>
        <taxon>Caenorhabditis</taxon>
    </lineage>
</organism>
<keyword evidence="3" id="KW-1185">Reference proteome</keyword>
<feature type="compositionally biased region" description="Low complexity" evidence="1">
    <location>
        <begin position="84"/>
        <end position="111"/>
    </location>
</feature>
<gene>
    <name evidence="2" type="ORF">CAEBREN_00989</name>
</gene>
<feature type="compositionally biased region" description="Pro residues" evidence="1">
    <location>
        <begin position="69"/>
        <end position="81"/>
    </location>
</feature>
<feature type="compositionally biased region" description="Pro residues" evidence="1">
    <location>
        <begin position="141"/>
        <end position="152"/>
    </location>
</feature>
<dbReference type="HOGENOM" id="CLU_343313_0_0_1"/>
<feature type="compositionally biased region" description="Low complexity" evidence="1">
    <location>
        <begin position="153"/>
        <end position="206"/>
    </location>
</feature>
<accession>G0PFN0</accession>
<sequence>MAQWAKDPFVKTKKKAGKKSQKSAAKKSAKQAVKKAPKRKSGPKKSRGTARPTPAACSSRRCVAVTAPAQPPAPSAVPPRAAPRRQPNAASARRGGSTTAARPARAPAAPATLPPPAAPQHPPNAATARRSGGTATRQPAHAPPAPATPPPAASGSLPTSAPSRGRGRAAAPAGRGGSTSAARRASAQARRSTGNAAPGGSSAASRPAPPPTTPRARPSAGPARKKGRAASGATPTPSASAPRASGTNDAAGPFPSSTSCTAPPKKRGRPPGSTKEALKRRRALARRSARGTSPQPSTSGAPPASPPTSRSTSAAPSSTRGRRPSGSGQVASSSRPRASRVRRASPSPRAPRSRSVSAEHGARTTRSAAALARFAGARTRAQRSAIQQTLNTSHAPAPRRSGSAGRSPTPPAPQSAPRTKRERLLAVSSSTQQNTPVTPLPVAATPPGTPPATSEGQQLRASPSPAYVPSGSANPSPSYWPQPEDQQPTGFFPFSPGAHPPTAQWTAVTPPANNQLAGQGSQSSSSTPRSVPSTSGLPPPRRATQRIPVVPNPLAPNRVQRLLANQSPPPPAQHAPITPDTHLSNGTDARDNRDPSPLAQQGRQQADFGTGVPAGFSQEARPHISTTDEASPPPAKRARPSDPAQNGLSAPQRPQPSTTTAPQPPPPQRYNSGFSSRRAVQPVAPQVRQPTGGIVSAAINRWMGTGSRRDVVVVDDDDDILIDEVVLAPPPREPQLCVPIGGGLDWRDWTPEQVVEWAQMWGAADGIIEEMRRTSMDGRMMDGLFSTNNNMADGRRFHFSNTQVVEMWNHITLVFRALRGSRPQR</sequence>
<feature type="compositionally biased region" description="Low complexity" evidence="1">
    <location>
        <begin position="518"/>
        <end position="535"/>
    </location>
</feature>
<reference evidence="3" key="1">
    <citation type="submission" date="2011-07" db="EMBL/GenBank/DDBJ databases">
        <authorList>
            <consortium name="Caenorhabditis brenneri Sequencing and Analysis Consortium"/>
            <person name="Wilson R.K."/>
        </authorList>
    </citation>
    <scope>NUCLEOTIDE SEQUENCE [LARGE SCALE GENOMIC DNA]</scope>
    <source>
        <strain evidence="3">PB2801</strain>
    </source>
</reference>
<protein>
    <submittedName>
        <fullName evidence="2">Uncharacterized protein</fullName>
    </submittedName>
</protein>
<evidence type="ECO:0000313" key="2">
    <source>
        <dbReference type="EMBL" id="EGT54034.1"/>
    </source>
</evidence>
<dbReference type="EMBL" id="GL380378">
    <property type="protein sequence ID" value="EGT54034.1"/>
    <property type="molecule type" value="Genomic_DNA"/>
</dbReference>
<feature type="compositionally biased region" description="Low complexity" evidence="1">
    <location>
        <begin position="123"/>
        <end position="140"/>
    </location>
</feature>
<feature type="compositionally biased region" description="Basic residues" evidence="1">
    <location>
        <begin position="11"/>
        <end position="48"/>
    </location>
</feature>
<feature type="compositionally biased region" description="Basic residues" evidence="1">
    <location>
        <begin position="278"/>
        <end position="289"/>
    </location>
</feature>
<dbReference type="InParanoid" id="G0PFN0"/>
<feature type="compositionally biased region" description="Low complexity" evidence="1">
    <location>
        <begin position="353"/>
        <end position="379"/>
    </location>
</feature>
<dbReference type="OMA" id="TETHMNG"/>
<dbReference type="STRING" id="135651.G0PFN0"/>
<evidence type="ECO:0000256" key="1">
    <source>
        <dbReference type="SAM" id="MobiDB-lite"/>
    </source>
</evidence>
<proteinExistence type="predicted"/>
<feature type="compositionally biased region" description="Low complexity" evidence="1">
    <location>
        <begin position="435"/>
        <end position="446"/>
    </location>
</feature>
<feature type="compositionally biased region" description="Low complexity" evidence="1">
    <location>
        <begin position="290"/>
        <end position="336"/>
    </location>
</feature>
<feature type="compositionally biased region" description="Polar residues" evidence="1">
    <location>
        <begin position="471"/>
        <end position="489"/>
    </location>
</feature>
<feature type="compositionally biased region" description="Pro residues" evidence="1">
    <location>
        <begin position="112"/>
        <end position="122"/>
    </location>
</feature>